<dbReference type="EMBL" id="LK056663">
    <property type="protein sequence ID" value="CDU23477.1"/>
    <property type="molecule type" value="Genomic_DNA"/>
</dbReference>
<feature type="compositionally biased region" description="Pro residues" evidence="1">
    <location>
        <begin position="206"/>
        <end position="225"/>
    </location>
</feature>
<organism evidence="3">
    <name type="scientific">Sporisorium scitamineum</name>
    <dbReference type="NCBI Taxonomy" id="49012"/>
    <lineage>
        <taxon>Eukaryota</taxon>
        <taxon>Fungi</taxon>
        <taxon>Dikarya</taxon>
        <taxon>Basidiomycota</taxon>
        <taxon>Ustilaginomycotina</taxon>
        <taxon>Ustilaginomycetes</taxon>
        <taxon>Ustilaginales</taxon>
        <taxon>Ustilaginaceae</taxon>
        <taxon>Sporisorium</taxon>
    </lineage>
</organism>
<feature type="region of interest" description="Disordered" evidence="1">
    <location>
        <begin position="201"/>
        <end position="231"/>
    </location>
</feature>
<keyword evidence="2" id="KW-0732">Signal</keyword>
<sequence>MWPPALFHLLLLAAAFLPLLLAIELPPPLAEQATGELDGILKAAQIEFTPISHDVAQAQDSAKSLITTTQKARIAIAKHVVDSTSLYTTRSAVTRAKALQDELMDRAQSHLVTQFDQRQGLEEVEWKLQHGFKDGVAETEDAGFTRQVLQPDKWKVAESKLDKDATLKQKLIYLKERIKEVLRNIDPLSATKRFRIRRLLDKLSTPPTPPTPPPPSTPPPTPSSNPTPFNMHKLRSRLSAITALKSTQSQSATSEAKHASAAALIENAPLIHSNIVLPPPPLKTVLQPQRMQKVVAGWKNRPGADGERAERSWIRTYLRTQGAGKADWNVPIPAPLPIQGVAR</sequence>
<name>A0A127ZCZ3_9BASI</name>
<evidence type="ECO:0000256" key="1">
    <source>
        <dbReference type="SAM" id="MobiDB-lite"/>
    </source>
</evidence>
<proteinExistence type="predicted"/>
<reference evidence="3" key="1">
    <citation type="submission" date="2014-06" db="EMBL/GenBank/DDBJ databases">
        <authorList>
            <person name="Ju J."/>
            <person name="Zhang J."/>
        </authorList>
    </citation>
    <scope>NUCLEOTIDE SEQUENCE</scope>
    <source>
        <strain evidence="3">SscI8</strain>
    </source>
</reference>
<accession>A0A127ZCZ3</accession>
<gene>
    <name evidence="3" type="ORF">SPSC_02106</name>
</gene>
<dbReference type="AlphaFoldDB" id="A0A127ZCZ3"/>
<dbReference type="OrthoDB" id="2553323at2759"/>
<feature type="chain" id="PRO_5007281264" evidence="2">
    <location>
        <begin position="23"/>
        <end position="343"/>
    </location>
</feature>
<evidence type="ECO:0000256" key="2">
    <source>
        <dbReference type="SAM" id="SignalP"/>
    </source>
</evidence>
<evidence type="ECO:0000313" key="3">
    <source>
        <dbReference type="EMBL" id="CDU23477.1"/>
    </source>
</evidence>
<feature type="signal peptide" evidence="2">
    <location>
        <begin position="1"/>
        <end position="22"/>
    </location>
</feature>
<protein>
    <submittedName>
        <fullName evidence="3">Uncharacterized protein</fullName>
    </submittedName>
</protein>